<dbReference type="EMBL" id="BMAW01099143">
    <property type="protein sequence ID" value="GFS88554.1"/>
    <property type="molecule type" value="Genomic_DNA"/>
</dbReference>
<name>A0A8X6N0Z9_NEPPI</name>
<sequence>MAYSYDSSFYDTLTMIYGIKSRSIRRLRCKRNPSLCFSHHCSKYLPCDMDFCLLEDSVFGGDGRCRVRTQMLCNDVDFMVCKTTSNGGENC</sequence>
<organism evidence="1 2">
    <name type="scientific">Nephila pilipes</name>
    <name type="common">Giant wood spider</name>
    <name type="synonym">Nephila maculata</name>
    <dbReference type="NCBI Taxonomy" id="299642"/>
    <lineage>
        <taxon>Eukaryota</taxon>
        <taxon>Metazoa</taxon>
        <taxon>Ecdysozoa</taxon>
        <taxon>Arthropoda</taxon>
        <taxon>Chelicerata</taxon>
        <taxon>Arachnida</taxon>
        <taxon>Araneae</taxon>
        <taxon>Araneomorphae</taxon>
        <taxon>Entelegynae</taxon>
        <taxon>Araneoidea</taxon>
        <taxon>Nephilidae</taxon>
        <taxon>Nephila</taxon>
    </lineage>
</organism>
<protein>
    <submittedName>
        <fullName evidence="1">Uncharacterized protein</fullName>
    </submittedName>
</protein>
<evidence type="ECO:0000313" key="1">
    <source>
        <dbReference type="EMBL" id="GFS88554.1"/>
    </source>
</evidence>
<comment type="caution">
    <text evidence="1">The sequence shown here is derived from an EMBL/GenBank/DDBJ whole genome shotgun (WGS) entry which is preliminary data.</text>
</comment>
<dbReference type="Proteomes" id="UP000887013">
    <property type="component" value="Unassembled WGS sequence"/>
</dbReference>
<reference evidence="1" key="1">
    <citation type="submission" date="2020-08" db="EMBL/GenBank/DDBJ databases">
        <title>Multicomponent nature underlies the extraordinary mechanical properties of spider dragline silk.</title>
        <authorList>
            <person name="Kono N."/>
            <person name="Nakamura H."/>
            <person name="Mori M."/>
            <person name="Yoshida Y."/>
            <person name="Ohtoshi R."/>
            <person name="Malay A.D."/>
            <person name="Moran D.A.P."/>
            <person name="Tomita M."/>
            <person name="Numata K."/>
            <person name="Arakawa K."/>
        </authorList>
    </citation>
    <scope>NUCLEOTIDE SEQUENCE</scope>
</reference>
<evidence type="ECO:0000313" key="2">
    <source>
        <dbReference type="Proteomes" id="UP000887013"/>
    </source>
</evidence>
<dbReference type="AlphaFoldDB" id="A0A8X6N0Z9"/>
<keyword evidence="2" id="KW-1185">Reference proteome</keyword>
<gene>
    <name evidence="1" type="ORF">NPIL_556691</name>
</gene>
<accession>A0A8X6N0Z9</accession>
<proteinExistence type="predicted"/>